<feature type="transmembrane region" description="Helical" evidence="1">
    <location>
        <begin position="353"/>
        <end position="374"/>
    </location>
</feature>
<keyword evidence="4" id="KW-1185">Reference proteome</keyword>
<dbReference type="EMBL" id="CAMXCT010000050">
    <property type="protein sequence ID" value="CAI3973042.1"/>
    <property type="molecule type" value="Genomic_DNA"/>
</dbReference>
<dbReference type="EMBL" id="CAMXCT020000050">
    <property type="protein sequence ID" value="CAL1126417.1"/>
    <property type="molecule type" value="Genomic_DNA"/>
</dbReference>
<feature type="transmembrane region" description="Helical" evidence="1">
    <location>
        <begin position="154"/>
        <end position="172"/>
    </location>
</feature>
<feature type="transmembrane region" description="Helical" evidence="1">
    <location>
        <begin position="318"/>
        <end position="341"/>
    </location>
</feature>
<dbReference type="SUPFAM" id="SSF81321">
    <property type="entry name" value="Family A G protein-coupled receptor-like"/>
    <property type="match status" value="1"/>
</dbReference>
<reference evidence="2" key="1">
    <citation type="submission" date="2022-10" db="EMBL/GenBank/DDBJ databases">
        <authorList>
            <person name="Chen Y."/>
            <person name="Dougan E. K."/>
            <person name="Chan C."/>
            <person name="Rhodes N."/>
            <person name="Thang M."/>
        </authorList>
    </citation>
    <scope>NUCLEOTIDE SEQUENCE</scope>
</reference>
<protein>
    <submittedName>
        <fullName evidence="2">Uncharacterized protein</fullName>
    </submittedName>
</protein>
<feature type="transmembrane region" description="Helical" evidence="1">
    <location>
        <begin position="285"/>
        <end position="306"/>
    </location>
</feature>
<keyword evidence="1" id="KW-0472">Membrane</keyword>
<proteinExistence type="predicted"/>
<dbReference type="AlphaFoldDB" id="A0A9P1FGK0"/>
<feature type="transmembrane region" description="Helical" evidence="1">
    <location>
        <begin position="113"/>
        <end position="134"/>
    </location>
</feature>
<keyword evidence="1" id="KW-1133">Transmembrane helix</keyword>
<feature type="transmembrane region" description="Helical" evidence="1">
    <location>
        <begin position="184"/>
        <end position="203"/>
    </location>
</feature>
<dbReference type="Proteomes" id="UP001152797">
    <property type="component" value="Unassembled WGS sequence"/>
</dbReference>
<evidence type="ECO:0000256" key="1">
    <source>
        <dbReference type="SAM" id="Phobius"/>
    </source>
</evidence>
<dbReference type="OrthoDB" id="409999at2759"/>
<accession>A0A9P1FGK0</accession>
<feature type="transmembrane region" description="Helical" evidence="1">
    <location>
        <begin position="259"/>
        <end position="279"/>
    </location>
</feature>
<keyword evidence="1" id="KW-0812">Transmembrane</keyword>
<gene>
    <name evidence="2" type="ORF">C1SCF055_LOCUS1572</name>
</gene>
<dbReference type="Gene3D" id="1.20.1070.10">
    <property type="entry name" value="Rhodopsin 7-helix transmembrane proteins"/>
    <property type="match status" value="1"/>
</dbReference>
<organism evidence="2">
    <name type="scientific">Cladocopium goreaui</name>
    <dbReference type="NCBI Taxonomy" id="2562237"/>
    <lineage>
        <taxon>Eukaryota</taxon>
        <taxon>Sar</taxon>
        <taxon>Alveolata</taxon>
        <taxon>Dinophyceae</taxon>
        <taxon>Suessiales</taxon>
        <taxon>Symbiodiniaceae</taxon>
        <taxon>Cladocopium</taxon>
    </lineage>
</organism>
<feature type="transmembrane region" description="Helical" evidence="1">
    <location>
        <begin position="228"/>
        <end position="247"/>
    </location>
</feature>
<dbReference type="EMBL" id="CAMXCT030000050">
    <property type="protein sequence ID" value="CAL4760354.1"/>
    <property type="molecule type" value="Genomic_DNA"/>
</dbReference>
<evidence type="ECO:0000313" key="4">
    <source>
        <dbReference type="Proteomes" id="UP001152797"/>
    </source>
</evidence>
<name>A0A9P1FGK0_9DINO</name>
<reference evidence="3" key="2">
    <citation type="submission" date="2024-04" db="EMBL/GenBank/DDBJ databases">
        <authorList>
            <person name="Chen Y."/>
            <person name="Shah S."/>
            <person name="Dougan E. K."/>
            <person name="Thang M."/>
            <person name="Chan C."/>
        </authorList>
    </citation>
    <scope>NUCLEOTIDE SEQUENCE [LARGE SCALE GENOMIC DNA]</scope>
</reference>
<comment type="caution">
    <text evidence="2">The sequence shown here is derived from an EMBL/GenBank/DDBJ whole genome shotgun (WGS) entry which is preliminary data.</text>
</comment>
<sequence length="389" mass="43951">MHQDKRDQSREPVVAFRPLDNIAVHLAQLSSAAGIDDCWNKRWREVSEVLHFLPDLARFTAAAGDSLQDSPSFHAALQKTNMARTADVQSPSEATAYSKVCNSWNSWPLTAKVCFLFTPAQLLACIYACAWYEVGPMIKGSKEDELEIFSMARNALIIPMALISLVAMYHVVEMCSAKPRHRALIISRVSMFIFMVKMTYYTLLSRGYGLAFQNQRCYDLRPIYGTRYAGWTFAVPTIVFMNLYPLMDEHRLIDVLIRLFPQLAASLTYCWAAGLGCILYDPWMGWFLCILACVAYLAIIVDEIAFVGEYISTTSQPVLKGISIGIKEVMFVLYTLVYLLGNWGFMSSYAVQAFYSATDIGHIAVMSSLLFLYWNVDDVKRSGKPDHQD</sequence>
<evidence type="ECO:0000313" key="3">
    <source>
        <dbReference type="EMBL" id="CAL1126417.1"/>
    </source>
</evidence>
<evidence type="ECO:0000313" key="2">
    <source>
        <dbReference type="EMBL" id="CAI3973042.1"/>
    </source>
</evidence>